<keyword evidence="2" id="KW-1185">Reference proteome</keyword>
<name>F5XLV6_MICPN</name>
<dbReference type="Proteomes" id="UP000007947">
    <property type="component" value="Chromosome"/>
</dbReference>
<dbReference type="EMBL" id="AP012204">
    <property type="protein sequence ID" value="BAK33835.1"/>
    <property type="molecule type" value="Genomic_DNA"/>
</dbReference>
<proteinExistence type="predicted"/>
<gene>
    <name evidence="1" type="ordered locus">MLP_08210</name>
</gene>
<evidence type="ECO:0000313" key="2">
    <source>
        <dbReference type="Proteomes" id="UP000007947"/>
    </source>
</evidence>
<accession>F5XLV6</accession>
<protein>
    <submittedName>
        <fullName evidence="1">Uncharacterized protein</fullName>
    </submittedName>
</protein>
<organism evidence="1 2">
    <name type="scientific">Microlunatus phosphovorus (strain ATCC 700054 / DSM 10555 / JCM 9379 / NBRC 101784 / NCIMB 13414 / VKM Ac-1990 / NM-1)</name>
    <dbReference type="NCBI Taxonomy" id="1032480"/>
    <lineage>
        <taxon>Bacteria</taxon>
        <taxon>Bacillati</taxon>
        <taxon>Actinomycetota</taxon>
        <taxon>Actinomycetes</taxon>
        <taxon>Propionibacteriales</taxon>
        <taxon>Propionibacteriaceae</taxon>
        <taxon>Microlunatus</taxon>
    </lineage>
</organism>
<dbReference type="AlphaFoldDB" id="F5XLV6"/>
<sequence>MTIGRRRGLTVRRWGCLTVWRRRGLTVGRWVAPTGIRGLLAVPRSGVARAAVLRPRRAGLTLLALALRLVGPRLAGLVLVWIVPAHCKEATQSSGQSGPLETGSAM</sequence>
<dbReference type="HOGENOM" id="CLU_2220134_0_0_11"/>
<evidence type="ECO:0000313" key="1">
    <source>
        <dbReference type="EMBL" id="BAK33835.1"/>
    </source>
</evidence>
<dbReference type="KEGG" id="mph:MLP_08210"/>
<reference evidence="1 2" key="1">
    <citation type="submission" date="2011-05" db="EMBL/GenBank/DDBJ databases">
        <title>Whole genome sequence of Microlunatus phosphovorus NM-1.</title>
        <authorList>
            <person name="Hosoyama A."/>
            <person name="Sasaki K."/>
            <person name="Harada T."/>
            <person name="Igarashi R."/>
            <person name="Kawakoshi A."/>
            <person name="Sasagawa M."/>
            <person name="Fukada J."/>
            <person name="Nakamura S."/>
            <person name="Katano Y."/>
            <person name="Hanada S."/>
            <person name="Kamagata Y."/>
            <person name="Nakamura N."/>
            <person name="Yamazaki S."/>
            <person name="Fujita N."/>
        </authorList>
    </citation>
    <scope>NUCLEOTIDE SEQUENCE [LARGE SCALE GENOMIC DNA]</scope>
    <source>
        <strain evidence="2">ATCC 700054 / DSM 10555 / JCM 9379 / NBRC 101784 / NCIMB 13414 / VKM Ac-1990 / NM-1</strain>
    </source>
</reference>
<dbReference type="STRING" id="1032480.MLP_08210"/>